<dbReference type="OrthoDB" id="271433at2759"/>
<dbReference type="InterPro" id="IPR014710">
    <property type="entry name" value="RmlC-like_jellyroll"/>
</dbReference>
<dbReference type="InterPro" id="IPR011051">
    <property type="entry name" value="RmlC_Cupin_sf"/>
</dbReference>
<name>A0A835UFT8_VANPL</name>
<keyword evidence="10" id="KW-1185">Reference proteome</keyword>
<comment type="caution">
    <text evidence="8">The sequence shown here is derived from an EMBL/GenBank/DDBJ whole genome shotgun (WGS) entry which is preliminary data.</text>
</comment>
<evidence type="ECO:0000313" key="8">
    <source>
        <dbReference type="EMBL" id="KAG0461469.1"/>
    </source>
</evidence>
<dbReference type="CDD" id="cd20289">
    <property type="entry name" value="cupin_ADO"/>
    <property type="match status" value="1"/>
</dbReference>
<dbReference type="GO" id="GO:0017172">
    <property type="term" value="F:cysteine dioxygenase activity"/>
    <property type="evidence" value="ECO:0007669"/>
    <property type="project" value="UniProtKB-EC"/>
</dbReference>
<protein>
    <recommendedName>
        <fullName evidence="3">cysteine dioxygenase</fullName>
        <ecNumber evidence="3">1.13.11.20</ecNumber>
    </recommendedName>
</protein>
<dbReference type="GO" id="GO:0046872">
    <property type="term" value="F:metal ion binding"/>
    <property type="evidence" value="ECO:0007669"/>
    <property type="project" value="UniProtKB-KW"/>
</dbReference>
<dbReference type="Pfam" id="PF07847">
    <property type="entry name" value="PCO_ADO"/>
    <property type="match status" value="1"/>
</dbReference>
<dbReference type="EC" id="1.13.11.20" evidence="3"/>
<dbReference type="Gene3D" id="2.60.120.10">
    <property type="entry name" value="Jelly Rolls"/>
    <property type="match status" value="1"/>
</dbReference>
<dbReference type="AlphaFoldDB" id="A0A835UFT8"/>
<accession>A0A835UFT8</accession>
<dbReference type="EMBL" id="JADCNM010000011">
    <property type="protein sequence ID" value="KAG0462914.1"/>
    <property type="molecule type" value="Genomic_DNA"/>
</dbReference>
<evidence type="ECO:0000256" key="2">
    <source>
        <dbReference type="ARBA" id="ARBA00006622"/>
    </source>
</evidence>
<gene>
    <name evidence="9" type="ORF">HPP92_021390</name>
    <name evidence="8" type="ORF">HPP92_021766</name>
</gene>
<evidence type="ECO:0000256" key="4">
    <source>
        <dbReference type="ARBA" id="ARBA00022723"/>
    </source>
</evidence>
<evidence type="ECO:0000256" key="7">
    <source>
        <dbReference type="ARBA" id="ARBA00024284"/>
    </source>
</evidence>
<dbReference type="EMBL" id="JADCNL010000011">
    <property type="protein sequence ID" value="KAG0461469.1"/>
    <property type="molecule type" value="Genomic_DNA"/>
</dbReference>
<reference evidence="10 11" key="1">
    <citation type="journal article" date="2020" name="Nat. Food">
        <title>A phased Vanilla planifolia genome enables genetic improvement of flavour and production.</title>
        <authorList>
            <person name="Hasing T."/>
            <person name="Tang H."/>
            <person name="Brym M."/>
            <person name="Khazi F."/>
            <person name="Huang T."/>
            <person name="Chambers A.H."/>
        </authorList>
    </citation>
    <scope>NUCLEOTIDE SEQUENCE [LARGE SCALE GENOMIC DNA]</scope>
    <source>
        <tissue evidence="8">Leaf</tissue>
    </source>
</reference>
<keyword evidence="6" id="KW-0408">Iron</keyword>
<evidence type="ECO:0000313" key="9">
    <source>
        <dbReference type="EMBL" id="KAG0462914.1"/>
    </source>
</evidence>
<dbReference type="PANTHER" id="PTHR22966:SF72">
    <property type="entry name" value="CYSTEINE DIOXYGENASE"/>
    <property type="match status" value="1"/>
</dbReference>
<keyword evidence="4" id="KW-0479">Metal-binding</keyword>
<comment type="catalytic activity">
    <reaction evidence="7">
        <text>L-cysteine + O2 = 3-sulfino-L-alanine + H(+)</text>
        <dbReference type="Rhea" id="RHEA:20441"/>
        <dbReference type="ChEBI" id="CHEBI:15378"/>
        <dbReference type="ChEBI" id="CHEBI:15379"/>
        <dbReference type="ChEBI" id="CHEBI:35235"/>
        <dbReference type="ChEBI" id="CHEBI:61085"/>
        <dbReference type="EC" id="1.13.11.20"/>
    </reaction>
    <physiologicalReaction direction="left-to-right" evidence="7">
        <dbReference type="Rhea" id="RHEA:20442"/>
    </physiologicalReaction>
</comment>
<dbReference type="Proteomes" id="UP000639772">
    <property type="component" value="Chromosome 11"/>
</dbReference>
<dbReference type="PANTHER" id="PTHR22966">
    <property type="entry name" value="2-AMINOETHANETHIOL DIOXYGENASE"/>
    <property type="match status" value="1"/>
</dbReference>
<dbReference type="Proteomes" id="UP000636800">
    <property type="component" value="Chromosome 11"/>
</dbReference>
<evidence type="ECO:0000313" key="11">
    <source>
        <dbReference type="Proteomes" id="UP000639772"/>
    </source>
</evidence>
<dbReference type="SUPFAM" id="SSF51182">
    <property type="entry name" value="RmlC-like cupins"/>
    <property type="match status" value="1"/>
</dbReference>
<keyword evidence="5" id="KW-0560">Oxidoreductase</keyword>
<comment type="cofactor">
    <cofactor evidence="1">
        <name>Fe(2+)</name>
        <dbReference type="ChEBI" id="CHEBI:29033"/>
    </cofactor>
</comment>
<proteinExistence type="inferred from homology"/>
<organism evidence="8 10">
    <name type="scientific">Vanilla planifolia</name>
    <name type="common">Vanilla</name>
    <dbReference type="NCBI Taxonomy" id="51239"/>
    <lineage>
        <taxon>Eukaryota</taxon>
        <taxon>Viridiplantae</taxon>
        <taxon>Streptophyta</taxon>
        <taxon>Embryophyta</taxon>
        <taxon>Tracheophyta</taxon>
        <taxon>Spermatophyta</taxon>
        <taxon>Magnoliopsida</taxon>
        <taxon>Liliopsida</taxon>
        <taxon>Asparagales</taxon>
        <taxon>Orchidaceae</taxon>
        <taxon>Vanilloideae</taxon>
        <taxon>Vanilleae</taxon>
        <taxon>Vanilla</taxon>
    </lineage>
</organism>
<evidence type="ECO:0000256" key="3">
    <source>
        <dbReference type="ARBA" id="ARBA00013133"/>
    </source>
</evidence>
<comment type="similarity">
    <text evidence="2">Belongs to the cysteine dioxygenase family.</text>
</comment>
<evidence type="ECO:0000256" key="1">
    <source>
        <dbReference type="ARBA" id="ARBA00001954"/>
    </source>
</evidence>
<dbReference type="GO" id="GO:0070483">
    <property type="term" value="P:detection of hypoxia"/>
    <property type="evidence" value="ECO:0007669"/>
    <property type="project" value="UniProtKB-ARBA"/>
</dbReference>
<dbReference type="InterPro" id="IPR012864">
    <property type="entry name" value="PCO/ADO"/>
</dbReference>
<sequence>MPVVQRLYKACKASFSPTGPISAEALDNVRSILDELKPSHVGLEQEAQVARCWKGSNGSNGKKVSNGSSSLYLPTIKYLHIHECESFSIGIFCLPPTSVIPLHNHPGMTVLSKLLYGNLHVKAYDWIDLDGPCDLSKVRPAKLFKDCEMSAPCESTVLYPTHDGNLHTFRAITPCALLDILTPPYSSVDGRHCTYFRKSLRKDQLRNSVDGVSDGINDSEVVWLEEYQAPDSFVVRRGVYKGPVIKL</sequence>
<evidence type="ECO:0000313" key="10">
    <source>
        <dbReference type="Proteomes" id="UP000636800"/>
    </source>
</evidence>
<evidence type="ECO:0000256" key="5">
    <source>
        <dbReference type="ARBA" id="ARBA00023002"/>
    </source>
</evidence>
<evidence type="ECO:0000256" key="6">
    <source>
        <dbReference type="ARBA" id="ARBA00023004"/>
    </source>
</evidence>